<dbReference type="PANTHER" id="PTHR13184">
    <property type="entry name" value="37S RIBOSOMAL PROTEIN S22"/>
    <property type="match status" value="1"/>
</dbReference>
<evidence type="ECO:0000256" key="4">
    <source>
        <dbReference type="ARBA" id="ARBA00023004"/>
    </source>
</evidence>
<dbReference type="GO" id="GO:0008168">
    <property type="term" value="F:methyltransferase activity"/>
    <property type="evidence" value="ECO:0007669"/>
    <property type="project" value="InterPro"/>
</dbReference>
<dbReference type="Gene3D" id="3.40.50.150">
    <property type="entry name" value="Vaccinia Virus protein VP39"/>
    <property type="match status" value="1"/>
</dbReference>
<dbReference type="GO" id="GO:0006412">
    <property type="term" value="P:translation"/>
    <property type="evidence" value="ECO:0007669"/>
    <property type="project" value="InterPro"/>
</dbReference>
<dbReference type="Pfam" id="PF09243">
    <property type="entry name" value="Rsm22"/>
    <property type="match status" value="1"/>
</dbReference>
<dbReference type="GO" id="GO:0046872">
    <property type="term" value="F:metal ion binding"/>
    <property type="evidence" value="ECO:0007669"/>
    <property type="project" value="UniProtKB-KW"/>
</dbReference>
<organism evidence="8 9">
    <name type="scientific">Zophobas morio</name>
    <dbReference type="NCBI Taxonomy" id="2755281"/>
    <lineage>
        <taxon>Eukaryota</taxon>
        <taxon>Metazoa</taxon>
        <taxon>Ecdysozoa</taxon>
        <taxon>Arthropoda</taxon>
        <taxon>Hexapoda</taxon>
        <taxon>Insecta</taxon>
        <taxon>Pterygota</taxon>
        <taxon>Neoptera</taxon>
        <taxon>Endopterygota</taxon>
        <taxon>Coleoptera</taxon>
        <taxon>Polyphaga</taxon>
        <taxon>Cucujiformia</taxon>
        <taxon>Tenebrionidae</taxon>
        <taxon>Zophobas</taxon>
    </lineage>
</organism>
<dbReference type="GO" id="GO:0051536">
    <property type="term" value="F:iron-sulfur cluster binding"/>
    <property type="evidence" value="ECO:0007669"/>
    <property type="project" value="UniProtKB-KW"/>
</dbReference>
<proteinExistence type="predicted"/>
<comment type="function">
    <text evidence="7">Mitochondrial ribosome (mitoribosome) assembly factor. Binds at the interface of the head and body domains of the mitochondrial small ribosomal subunit (mt-SSU), occluding the mRNA channel and preventing compaction of the head domain towards the body. Probable inactive methyltransferase: retains the characteristic folding and ability to bind S-adenosyl-L-methionine, but it probably lost its methyltransferase activity.</text>
</comment>
<sequence length="463" mass="53524">MTSCKRWKTLQHILRKYGTSAKPKIIPDENVFDNIQKNTYKPKNHPGVFKPRTILLPESFITAANNVIADFPIKTLIEDGKSLINHLKDKRPPIETEEVKKIKKNIHDRVVAQTKIPEFQTEDERIKFKEAISNKVNSILKREVYHWKPVNYNTYNALVYLVSRAPAEYSVLAKIFLEIAERDREFKPRSLFDFGSGVGTATWAANLYWKKHLFEYFNVDSSSEMNDLAQILLQQGKGTNQMELRGVYYRQFLPATNTAYDLVVSAYTFLELPSQQSRLETVLNLWNKTQKYLIIVEQGSNAGFQIINELRDFILHVKNDASVGHIFSPCPHDQVCPRFTTDDGTPCNFETYYFNFPIGAVSLRRKERYSYIVFKKGERDTADPQWPRIVRETLVRSKHTVCRMCTKNAKLEEVIFTASKHGKSLYHCARATKWGELLPISLQTPKNDEGIEDGVEVNQKTED</sequence>
<comment type="subcellular location">
    <subcellularLocation>
        <location evidence="1">Mitochondrion</location>
    </subcellularLocation>
</comment>
<evidence type="ECO:0000256" key="6">
    <source>
        <dbReference type="ARBA" id="ARBA00023128"/>
    </source>
</evidence>
<keyword evidence="6" id="KW-0496">Mitochondrion</keyword>
<evidence type="ECO:0008006" key="10">
    <source>
        <dbReference type="Google" id="ProtNLM"/>
    </source>
</evidence>
<dbReference type="GO" id="GO:0003735">
    <property type="term" value="F:structural constituent of ribosome"/>
    <property type="evidence" value="ECO:0007669"/>
    <property type="project" value="TreeGrafter"/>
</dbReference>
<keyword evidence="4" id="KW-0408">Iron</keyword>
<evidence type="ECO:0000256" key="7">
    <source>
        <dbReference type="ARBA" id="ARBA00045681"/>
    </source>
</evidence>
<comment type="caution">
    <text evidence="8">The sequence shown here is derived from an EMBL/GenBank/DDBJ whole genome shotgun (WGS) entry which is preliminary data.</text>
</comment>
<evidence type="ECO:0000313" key="8">
    <source>
        <dbReference type="EMBL" id="KAJ3662549.1"/>
    </source>
</evidence>
<dbReference type="Proteomes" id="UP001168821">
    <property type="component" value="Unassembled WGS sequence"/>
</dbReference>
<name>A0AA38J0Q6_9CUCU</name>
<dbReference type="PANTHER" id="PTHR13184:SF5">
    <property type="entry name" value="METHYLTRANSFERASE-LIKE PROTEIN 17, MITOCHONDRIAL"/>
    <property type="match status" value="1"/>
</dbReference>
<dbReference type="InterPro" id="IPR029063">
    <property type="entry name" value="SAM-dependent_MTases_sf"/>
</dbReference>
<dbReference type="InterPro" id="IPR052571">
    <property type="entry name" value="Mt_RNA_Methyltransferase"/>
</dbReference>
<keyword evidence="3" id="KW-0809">Transit peptide</keyword>
<evidence type="ECO:0000256" key="1">
    <source>
        <dbReference type="ARBA" id="ARBA00004173"/>
    </source>
</evidence>
<evidence type="ECO:0000313" key="9">
    <source>
        <dbReference type="Proteomes" id="UP001168821"/>
    </source>
</evidence>
<dbReference type="AlphaFoldDB" id="A0AA38J0Q6"/>
<keyword evidence="5" id="KW-0411">Iron-sulfur</keyword>
<keyword evidence="9" id="KW-1185">Reference proteome</keyword>
<reference evidence="8" key="1">
    <citation type="journal article" date="2023" name="G3 (Bethesda)">
        <title>Whole genome assemblies of Zophobas morio and Tenebrio molitor.</title>
        <authorList>
            <person name="Kaur S."/>
            <person name="Stinson S.A."/>
            <person name="diCenzo G.C."/>
        </authorList>
    </citation>
    <scope>NUCLEOTIDE SEQUENCE</scope>
    <source>
        <strain evidence="8">QUZm001</strain>
    </source>
</reference>
<evidence type="ECO:0000256" key="2">
    <source>
        <dbReference type="ARBA" id="ARBA00022723"/>
    </source>
</evidence>
<dbReference type="EMBL" id="JALNTZ010000002">
    <property type="protein sequence ID" value="KAJ3662549.1"/>
    <property type="molecule type" value="Genomic_DNA"/>
</dbReference>
<dbReference type="SUPFAM" id="SSF53335">
    <property type="entry name" value="S-adenosyl-L-methionine-dependent methyltransferases"/>
    <property type="match status" value="1"/>
</dbReference>
<evidence type="ECO:0000256" key="5">
    <source>
        <dbReference type="ARBA" id="ARBA00023014"/>
    </source>
</evidence>
<accession>A0AA38J0Q6</accession>
<dbReference type="InterPro" id="IPR015324">
    <property type="entry name" value="Ribosomal_Rsm22-like"/>
</dbReference>
<dbReference type="GO" id="GO:0005763">
    <property type="term" value="C:mitochondrial small ribosomal subunit"/>
    <property type="evidence" value="ECO:0007669"/>
    <property type="project" value="TreeGrafter"/>
</dbReference>
<gene>
    <name evidence="8" type="ORF">Zmor_006893</name>
</gene>
<keyword evidence="2" id="KW-0479">Metal-binding</keyword>
<protein>
    <recommendedName>
        <fullName evidence="10">Methyltransferase-like protein 17, mitochondrial</fullName>
    </recommendedName>
</protein>
<evidence type="ECO:0000256" key="3">
    <source>
        <dbReference type="ARBA" id="ARBA00022946"/>
    </source>
</evidence>